<gene>
    <name evidence="1" type="ORF">DPEC_G00242410</name>
</gene>
<keyword evidence="2" id="KW-1185">Reference proteome</keyword>
<dbReference type="EMBL" id="CM055748">
    <property type="protein sequence ID" value="KAJ7995233.1"/>
    <property type="molecule type" value="Genomic_DNA"/>
</dbReference>
<reference evidence="1" key="1">
    <citation type="submission" date="2021-05" db="EMBL/GenBank/DDBJ databases">
        <authorList>
            <person name="Pan Q."/>
            <person name="Jouanno E."/>
            <person name="Zahm M."/>
            <person name="Klopp C."/>
            <person name="Cabau C."/>
            <person name="Louis A."/>
            <person name="Berthelot C."/>
            <person name="Parey E."/>
            <person name="Roest Crollius H."/>
            <person name="Montfort J."/>
            <person name="Robinson-Rechavi M."/>
            <person name="Bouchez O."/>
            <person name="Lampietro C."/>
            <person name="Lopez Roques C."/>
            <person name="Donnadieu C."/>
            <person name="Postlethwait J."/>
            <person name="Bobe J."/>
            <person name="Dillon D."/>
            <person name="Chandos A."/>
            <person name="von Hippel F."/>
            <person name="Guiguen Y."/>
        </authorList>
    </citation>
    <scope>NUCLEOTIDE SEQUENCE</scope>
    <source>
        <strain evidence="1">YG-Jan2019</strain>
    </source>
</reference>
<dbReference type="Proteomes" id="UP001157502">
    <property type="component" value="Chromosome 21"/>
</dbReference>
<organism evidence="1 2">
    <name type="scientific">Dallia pectoralis</name>
    <name type="common">Alaska blackfish</name>
    <dbReference type="NCBI Taxonomy" id="75939"/>
    <lineage>
        <taxon>Eukaryota</taxon>
        <taxon>Metazoa</taxon>
        <taxon>Chordata</taxon>
        <taxon>Craniata</taxon>
        <taxon>Vertebrata</taxon>
        <taxon>Euteleostomi</taxon>
        <taxon>Actinopterygii</taxon>
        <taxon>Neopterygii</taxon>
        <taxon>Teleostei</taxon>
        <taxon>Protacanthopterygii</taxon>
        <taxon>Esociformes</taxon>
        <taxon>Umbridae</taxon>
        <taxon>Dallia</taxon>
    </lineage>
</organism>
<name>A0ACC2FV62_DALPE</name>
<sequence length="314" mass="36010">MIITTLFQAFMLLSIGATHSFHRHCIASQGTSYPKNLQIVMIDDVMVYYYNSSAERDAVMPEWMNHREGIEFWREMHQNLKYNRFVMDTAVRSTSERFNHSHDHIYQAHGRCGRRSDGSVDAAMSHAYDGKDFVSFDVQTRTWTAAVPHAAFYKRKRESDLEDIVRLVIHYESGCVRWLENLLQFSVKVREPKVPKVIVFERLTPESSEVEVTCHVTGFYPRGVQVEWLGSEGLPLVNGVISGEVLPNGDGSYQQRKILTVTQEVRYNQSYSCLVQHSSLTGNITVTWVSKQSLSSTVIANGGKQRHKKEEDQR</sequence>
<evidence type="ECO:0000313" key="2">
    <source>
        <dbReference type="Proteomes" id="UP001157502"/>
    </source>
</evidence>
<accession>A0ACC2FV62</accession>
<protein>
    <submittedName>
        <fullName evidence="1">Uncharacterized protein</fullName>
    </submittedName>
</protein>
<comment type="caution">
    <text evidence="1">The sequence shown here is derived from an EMBL/GenBank/DDBJ whole genome shotgun (WGS) entry which is preliminary data.</text>
</comment>
<evidence type="ECO:0000313" key="1">
    <source>
        <dbReference type="EMBL" id="KAJ7995233.1"/>
    </source>
</evidence>
<proteinExistence type="predicted"/>